<comment type="caution">
    <text evidence="1">The sequence shown here is derived from an EMBL/GenBank/DDBJ whole genome shotgun (WGS) entry which is preliminary data.</text>
</comment>
<sequence>MMSQRKHSISLLFIYLIGHKKTHTQDLTTSYEIRPKTLTMEEAGRITRSKTQPDWPTTSMLSRASQSPLQTGRITRSKTQPDRPATSMVSQASQSPSETRGKKRQSPKQKKVAKKCQRLTQEFESEPDSPIQTQKQTRRKKQQTKKATKQESESESEPEPHSPTQTQKQCTFRSNVIGTVGLLSKLNLNNAHLDLLKQTPFWMLIDAIRKGKLVEKACMKHDKPILSIIENYDTNDSKFLIGGKKVAITRNDIKLIFGIACGNKPIGDLNKKKSDVAFATRRGIQEARIGSKKMKDMINEILQKKEESMTDEDIRDVVRLICMFICLTLFFSTSRVTIAWTYVHCMEKIEEIKDYDWAQSIAETLNTSMHKFHDKPRDATGCVVALMYWICEHTDLIARPKNEAIPRLLNWNTFDLKKRFDDLEDLSNVNITVYDEELQETSQEAQVYSMAHPEVVDDDDRQTISQMMQHTRSPQSPAVQRLDEIHLTEKQQTSPLVSTSSPEQQQAMFSQSQSGETTVPSTYQLLDSINFSQGVIKEHSQMGKFCDSLLEDNDQVIIKDLHQQVQYLQNKKEILEQQNERLQKDKDAMKNQLEEMQRERDALKEKLHKMVTMSNTMLQTQEQHKSLIEKIAVLEKDIDGMKNQLLERDSLEEKLKKDRDEMEKQLLEMGKERDSLKEMVQTFKLNTAKLEKEKNENKKALTMQIQSLTIEKGQLQKYLSATEQRQNAIIVQKDAEIRTLTNKLSLNTKLSVQPPHTKEPQKHLPAVETDSSLLTQRSEEAIHKLTQAYIDDKIEQVVHEVTQLYGTNEGKSTGDDKDDNAKQRARKPNVDDNFYYGSITKDGRKKEHIVIDETDEPQAEIKKVGDKIAPLEKKAGIVLALLPKECQETIKKFWELEEGCTHIWDCELDDLRIYQEDVRFLLCDREMTGQPIDAYVHLLTTTLQPPTSGPSFSLGIDGSQQDMPFVFNSFSSTFLGGNQESANRALNAVSSKILYNRTILFTIYGSSHYTLLELDTIDQEWRFYNSLRRERRRDKYCEATANLSCIHRVDCAVVVAYIIRQKLMKKPIQSNLTKQQCLQMRANIVQAFLTDPKRSWTPEIYHNRMENLRLQKYYDDQELLEEKKKQA</sequence>
<keyword evidence="2" id="KW-1185">Reference proteome</keyword>
<accession>A0ACC0MP86</accession>
<evidence type="ECO:0000313" key="1">
    <source>
        <dbReference type="EMBL" id="KAI8542581.1"/>
    </source>
</evidence>
<gene>
    <name evidence="1" type="ORF">RHMOL_Rhmol08G0148800</name>
</gene>
<organism evidence="1 2">
    <name type="scientific">Rhododendron molle</name>
    <name type="common">Chinese azalea</name>
    <name type="synonym">Azalea mollis</name>
    <dbReference type="NCBI Taxonomy" id="49168"/>
    <lineage>
        <taxon>Eukaryota</taxon>
        <taxon>Viridiplantae</taxon>
        <taxon>Streptophyta</taxon>
        <taxon>Embryophyta</taxon>
        <taxon>Tracheophyta</taxon>
        <taxon>Spermatophyta</taxon>
        <taxon>Magnoliopsida</taxon>
        <taxon>eudicotyledons</taxon>
        <taxon>Gunneridae</taxon>
        <taxon>Pentapetalae</taxon>
        <taxon>asterids</taxon>
        <taxon>Ericales</taxon>
        <taxon>Ericaceae</taxon>
        <taxon>Ericoideae</taxon>
        <taxon>Rhodoreae</taxon>
        <taxon>Rhododendron</taxon>
    </lineage>
</organism>
<name>A0ACC0MP86_RHOML</name>
<evidence type="ECO:0000313" key="2">
    <source>
        <dbReference type="Proteomes" id="UP001062846"/>
    </source>
</evidence>
<dbReference type="Proteomes" id="UP001062846">
    <property type="component" value="Chromosome 8"/>
</dbReference>
<proteinExistence type="predicted"/>
<dbReference type="EMBL" id="CM046395">
    <property type="protein sequence ID" value="KAI8542581.1"/>
    <property type="molecule type" value="Genomic_DNA"/>
</dbReference>
<protein>
    <submittedName>
        <fullName evidence="1">Uncharacterized protein</fullName>
    </submittedName>
</protein>
<reference evidence="1" key="1">
    <citation type="submission" date="2022-02" db="EMBL/GenBank/DDBJ databases">
        <title>Plant Genome Project.</title>
        <authorList>
            <person name="Zhang R.-G."/>
        </authorList>
    </citation>
    <scope>NUCLEOTIDE SEQUENCE</scope>
    <source>
        <strain evidence="1">AT1</strain>
    </source>
</reference>